<dbReference type="RefSeq" id="WP_130458532.1">
    <property type="nucleotide sequence ID" value="NZ_SHKM01000001.1"/>
</dbReference>
<dbReference type="PANTHER" id="PTHR17985">
    <property type="entry name" value="SER/THR-RICH PROTEIN T10 IN DGCR REGION"/>
    <property type="match status" value="1"/>
</dbReference>
<dbReference type="EMBL" id="SHKM01000001">
    <property type="protein sequence ID" value="RZT89905.1"/>
    <property type="molecule type" value="Genomic_DNA"/>
</dbReference>
<accession>A0ABY0ISY7</accession>
<evidence type="ECO:0000313" key="2">
    <source>
        <dbReference type="Proteomes" id="UP000292136"/>
    </source>
</evidence>
<name>A0ABY0ISY7_9RHOO</name>
<comment type="caution">
    <text evidence="1">The sequence shown here is derived from an EMBL/GenBank/DDBJ whole genome shotgun (WGS) entry which is preliminary data.</text>
</comment>
<dbReference type="InterPro" id="IPR008551">
    <property type="entry name" value="TANGO2"/>
</dbReference>
<organism evidence="1 2">
    <name type="scientific">Azospira oryzae</name>
    <dbReference type="NCBI Taxonomy" id="146939"/>
    <lineage>
        <taxon>Bacteria</taxon>
        <taxon>Pseudomonadati</taxon>
        <taxon>Pseudomonadota</taxon>
        <taxon>Betaproteobacteria</taxon>
        <taxon>Rhodocyclales</taxon>
        <taxon>Rhodocyclaceae</taxon>
        <taxon>Azospira</taxon>
    </lineage>
</organism>
<sequence>MCLILLAWQTHPDYPLAVCANRDEFHARPTLAADFWSDQPGILAGRDLQAGGTWLGIDRRRRFAAVTNYRDPKAPEGQRSRGDLTRDYLAGDLSPQDFLSGLDGGAYGGFNLFLADRDSLCYYSNRQGRIQELPPGIYGLSNHLLETPWPKLVAAKARFSEALQALPETEPLFRLLADPTRWPDEHLPDTGVSLEWERMLSAIFVQSPAYGTRASTVLTVDRQGEVCLTERSFNAAGPSGEVQRRFQAD</sequence>
<dbReference type="Proteomes" id="UP000292136">
    <property type="component" value="Unassembled WGS sequence"/>
</dbReference>
<dbReference type="Pfam" id="PF05742">
    <property type="entry name" value="TANGO2"/>
    <property type="match status" value="1"/>
</dbReference>
<evidence type="ECO:0000313" key="1">
    <source>
        <dbReference type="EMBL" id="RZT89905.1"/>
    </source>
</evidence>
<protein>
    <submittedName>
        <fullName evidence="1">Uncharacterized protein with NRDE domain</fullName>
    </submittedName>
</protein>
<proteinExistence type="predicted"/>
<gene>
    <name evidence="1" type="ORF">EV678_0706</name>
</gene>
<dbReference type="PANTHER" id="PTHR17985:SF8">
    <property type="entry name" value="TRANSPORT AND GOLGI ORGANIZATION PROTEIN 2 HOMOLOG"/>
    <property type="match status" value="1"/>
</dbReference>
<keyword evidence="2" id="KW-1185">Reference proteome</keyword>
<reference evidence="1 2" key="1">
    <citation type="submission" date="2019-02" db="EMBL/GenBank/DDBJ databases">
        <title>Genomic Encyclopedia of Type Strains, Phase IV (KMG-IV): sequencing the most valuable type-strain genomes for metagenomic binning, comparative biology and taxonomic classification.</title>
        <authorList>
            <person name="Goeker M."/>
        </authorList>
    </citation>
    <scope>NUCLEOTIDE SEQUENCE [LARGE SCALE GENOMIC DNA]</scope>
    <source>
        <strain evidence="1 2">DSM 21223</strain>
    </source>
</reference>